<protein>
    <recommendedName>
        <fullName evidence="1">Tc1-like transposase DDE domain-containing protein</fullName>
    </recommendedName>
</protein>
<dbReference type="Gene3D" id="3.30.420.10">
    <property type="entry name" value="Ribonuclease H-like superfamily/Ribonuclease H"/>
    <property type="match status" value="1"/>
</dbReference>
<name>A0A9P7BR39_RHIOR</name>
<dbReference type="AlphaFoldDB" id="A0A9P7BR39"/>
<dbReference type="InterPro" id="IPR036397">
    <property type="entry name" value="RNaseH_sf"/>
</dbReference>
<comment type="caution">
    <text evidence="2">The sequence shown here is derived from an EMBL/GenBank/DDBJ whole genome shotgun (WGS) entry which is preliminary data.</text>
</comment>
<dbReference type="Proteomes" id="UP000716291">
    <property type="component" value="Unassembled WGS sequence"/>
</dbReference>
<keyword evidence="3" id="KW-1185">Reference proteome</keyword>
<accession>A0A9P7BR39</accession>
<evidence type="ECO:0000259" key="1">
    <source>
        <dbReference type="Pfam" id="PF13358"/>
    </source>
</evidence>
<organism evidence="2 3">
    <name type="scientific">Rhizopus oryzae</name>
    <name type="common">Mucormycosis agent</name>
    <name type="synonym">Rhizopus arrhizus var. delemar</name>
    <dbReference type="NCBI Taxonomy" id="64495"/>
    <lineage>
        <taxon>Eukaryota</taxon>
        <taxon>Fungi</taxon>
        <taxon>Fungi incertae sedis</taxon>
        <taxon>Mucoromycota</taxon>
        <taxon>Mucoromycotina</taxon>
        <taxon>Mucoromycetes</taxon>
        <taxon>Mucorales</taxon>
        <taxon>Mucorineae</taxon>
        <taxon>Rhizopodaceae</taxon>
        <taxon>Rhizopus</taxon>
    </lineage>
</organism>
<gene>
    <name evidence="2" type="ORF">G6F64_007591</name>
</gene>
<sequence>MTEREEMQDINYGHAQYSVMIVATKDSMADDELEKIEDNLANLILEEEGFQLVQIKYKSYSLAQIAGFIHSLQKEGCLVPEAAKKASIPRSTAYRMWNEFNESGKHTQFLIKYIDSNAASTVDLAHDELCKAFPGLRILVNAVYKHMRTKCNLSLKRAEILHEERDSDATIRKRKLYIEKYEAGVNLHIMRNRAWTPKNQPAKVKVPTQKDVMDKEGMKGNYGVMDNVRILGNSRVPAYIEARVYKLWFLPPYSPFLNPIEKFWSKIKHHIKRHPLDSHDTLTPRIMTACQTVSRKDSIGWIRHAESFWDRCLNEEHCL</sequence>
<evidence type="ECO:0000313" key="2">
    <source>
        <dbReference type="EMBL" id="KAG1306450.1"/>
    </source>
</evidence>
<proteinExistence type="predicted"/>
<reference evidence="2" key="1">
    <citation type="journal article" date="2020" name="Microb. Genom.">
        <title>Genetic diversity of clinical and environmental Mucorales isolates obtained from an investigation of mucormycosis cases among solid organ transplant recipients.</title>
        <authorList>
            <person name="Nguyen M.H."/>
            <person name="Kaul D."/>
            <person name="Muto C."/>
            <person name="Cheng S.J."/>
            <person name="Richter R.A."/>
            <person name="Bruno V.M."/>
            <person name="Liu G."/>
            <person name="Beyhan S."/>
            <person name="Sundermann A.J."/>
            <person name="Mounaud S."/>
            <person name="Pasculle A.W."/>
            <person name="Nierman W.C."/>
            <person name="Driscoll E."/>
            <person name="Cumbie R."/>
            <person name="Clancy C.J."/>
            <person name="Dupont C.L."/>
        </authorList>
    </citation>
    <scope>NUCLEOTIDE SEQUENCE</scope>
    <source>
        <strain evidence="2">GL11</strain>
    </source>
</reference>
<feature type="domain" description="Tc1-like transposase DDE" evidence="1">
    <location>
        <begin position="221"/>
        <end position="282"/>
    </location>
</feature>
<dbReference type="PANTHER" id="PTHR46564">
    <property type="entry name" value="TRANSPOSASE"/>
    <property type="match status" value="1"/>
</dbReference>
<dbReference type="OrthoDB" id="8928061at2759"/>
<dbReference type="EMBL" id="JAANQT010001131">
    <property type="protein sequence ID" value="KAG1306450.1"/>
    <property type="molecule type" value="Genomic_DNA"/>
</dbReference>
<dbReference type="GO" id="GO:0003676">
    <property type="term" value="F:nucleic acid binding"/>
    <property type="evidence" value="ECO:0007669"/>
    <property type="project" value="InterPro"/>
</dbReference>
<dbReference type="PANTHER" id="PTHR46564:SF1">
    <property type="entry name" value="TRANSPOSASE"/>
    <property type="match status" value="1"/>
</dbReference>
<evidence type="ECO:0000313" key="3">
    <source>
        <dbReference type="Proteomes" id="UP000716291"/>
    </source>
</evidence>
<dbReference type="InterPro" id="IPR038717">
    <property type="entry name" value="Tc1-like_DDE_dom"/>
</dbReference>
<dbReference type="Pfam" id="PF13358">
    <property type="entry name" value="DDE_3"/>
    <property type="match status" value="1"/>
</dbReference>